<feature type="repeat" description="ANK" evidence="3">
    <location>
        <begin position="83"/>
        <end position="115"/>
    </location>
</feature>
<dbReference type="InParanoid" id="D7FTM3"/>
<keyword evidence="1" id="KW-0677">Repeat</keyword>
<dbReference type="Proteomes" id="UP000002630">
    <property type="component" value="Linkage Group LG16"/>
</dbReference>
<evidence type="ECO:0000256" key="3">
    <source>
        <dbReference type="PROSITE-ProRule" id="PRU00023"/>
    </source>
</evidence>
<dbReference type="EMBL" id="FN648434">
    <property type="protein sequence ID" value="CBJ31414.1"/>
    <property type="molecule type" value="Genomic_DNA"/>
</dbReference>
<dbReference type="STRING" id="2880.D7FTM3"/>
<dbReference type="EMBL" id="FN649741">
    <property type="protein sequence ID" value="CBJ31414.1"/>
    <property type="molecule type" value="Genomic_DNA"/>
</dbReference>
<feature type="region of interest" description="Disordered" evidence="4">
    <location>
        <begin position="151"/>
        <end position="173"/>
    </location>
</feature>
<evidence type="ECO:0000256" key="4">
    <source>
        <dbReference type="SAM" id="MobiDB-lite"/>
    </source>
</evidence>
<accession>D7FTM3</accession>
<dbReference type="eggNOG" id="KOG0504">
    <property type="taxonomic scope" value="Eukaryota"/>
</dbReference>
<dbReference type="Gene3D" id="1.25.40.10">
    <property type="entry name" value="Tetratricopeptide repeat domain"/>
    <property type="match status" value="1"/>
</dbReference>
<reference evidence="5 6" key="1">
    <citation type="journal article" date="2010" name="Nature">
        <title>The Ectocarpus genome and the independent evolution of multicellularity in brown algae.</title>
        <authorList>
            <person name="Cock J.M."/>
            <person name="Sterck L."/>
            <person name="Rouze P."/>
            <person name="Scornet D."/>
            <person name="Allen A.E."/>
            <person name="Amoutzias G."/>
            <person name="Anthouard V."/>
            <person name="Artiguenave F."/>
            <person name="Aury J.M."/>
            <person name="Badger J.H."/>
            <person name="Beszteri B."/>
            <person name="Billiau K."/>
            <person name="Bonnet E."/>
            <person name="Bothwell J.H."/>
            <person name="Bowler C."/>
            <person name="Boyen C."/>
            <person name="Brownlee C."/>
            <person name="Carrano C.J."/>
            <person name="Charrier B."/>
            <person name="Cho G.Y."/>
            <person name="Coelho S.M."/>
            <person name="Collen J."/>
            <person name="Corre E."/>
            <person name="Da Silva C."/>
            <person name="Delage L."/>
            <person name="Delaroque N."/>
            <person name="Dittami S.M."/>
            <person name="Doulbeau S."/>
            <person name="Elias M."/>
            <person name="Farnham G."/>
            <person name="Gachon C.M."/>
            <person name="Gschloessl B."/>
            <person name="Heesch S."/>
            <person name="Jabbari K."/>
            <person name="Jubin C."/>
            <person name="Kawai H."/>
            <person name="Kimura K."/>
            <person name="Kloareg B."/>
            <person name="Kupper F.C."/>
            <person name="Lang D."/>
            <person name="Le Bail A."/>
            <person name="Leblanc C."/>
            <person name="Lerouge P."/>
            <person name="Lohr M."/>
            <person name="Lopez P.J."/>
            <person name="Martens C."/>
            <person name="Maumus F."/>
            <person name="Michel G."/>
            <person name="Miranda-Saavedra D."/>
            <person name="Morales J."/>
            <person name="Moreau H."/>
            <person name="Motomura T."/>
            <person name="Nagasato C."/>
            <person name="Napoli C.A."/>
            <person name="Nelson D.R."/>
            <person name="Nyvall-Collen P."/>
            <person name="Peters A.F."/>
            <person name="Pommier C."/>
            <person name="Potin P."/>
            <person name="Poulain J."/>
            <person name="Quesneville H."/>
            <person name="Read B."/>
            <person name="Rensing S.A."/>
            <person name="Ritter A."/>
            <person name="Rousvoal S."/>
            <person name="Samanta M."/>
            <person name="Samson G."/>
            <person name="Schroeder D.C."/>
            <person name="Segurens B."/>
            <person name="Strittmatter M."/>
            <person name="Tonon T."/>
            <person name="Tregear J.W."/>
            <person name="Valentin K."/>
            <person name="von Dassow P."/>
            <person name="Yamagishi T."/>
            <person name="Van de Peer Y."/>
            <person name="Wincker P."/>
        </authorList>
    </citation>
    <scope>NUCLEOTIDE SEQUENCE [LARGE SCALE GENOMIC DNA]</scope>
    <source>
        <strain evidence="6">Ec32 / CCAP1310/4</strain>
    </source>
</reference>
<dbReference type="InterPro" id="IPR002110">
    <property type="entry name" value="Ankyrin_rpt"/>
</dbReference>
<dbReference type="SMART" id="SM00248">
    <property type="entry name" value="ANK"/>
    <property type="match status" value="2"/>
</dbReference>
<dbReference type="Gene3D" id="1.25.40.20">
    <property type="entry name" value="Ankyrin repeat-containing domain"/>
    <property type="match status" value="2"/>
</dbReference>
<dbReference type="Pfam" id="PF13374">
    <property type="entry name" value="TPR_10"/>
    <property type="match status" value="1"/>
</dbReference>
<dbReference type="Pfam" id="PF12796">
    <property type="entry name" value="Ank_2"/>
    <property type="match status" value="1"/>
</dbReference>
<feature type="repeat" description="ANK" evidence="3">
    <location>
        <begin position="50"/>
        <end position="82"/>
    </location>
</feature>
<gene>
    <name evidence="5" type="ORF">Esi_0252_0025</name>
</gene>
<evidence type="ECO:0000313" key="6">
    <source>
        <dbReference type="Proteomes" id="UP000002630"/>
    </source>
</evidence>
<organism evidence="5 6">
    <name type="scientific">Ectocarpus siliculosus</name>
    <name type="common">Brown alga</name>
    <name type="synonym">Conferva siliculosa</name>
    <dbReference type="NCBI Taxonomy" id="2880"/>
    <lineage>
        <taxon>Eukaryota</taxon>
        <taxon>Sar</taxon>
        <taxon>Stramenopiles</taxon>
        <taxon>Ochrophyta</taxon>
        <taxon>PX clade</taxon>
        <taxon>Phaeophyceae</taxon>
        <taxon>Ectocarpales</taxon>
        <taxon>Ectocarpaceae</taxon>
        <taxon>Ectocarpus</taxon>
    </lineage>
</organism>
<dbReference type="PANTHER" id="PTHR24171:SF9">
    <property type="entry name" value="ANKYRIN REPEAT DOMAIN-CONTAINING PROTEIN 39"/>
    <property type="match status" value="1"/>
</dbReference>
<dbReference type="PROSITE" id="PS50297">
    <property type="entry name" value="ANK_REP_REGION"/>
    <property type="match status" value="2"/>
</dbReference>
<dbReference type="OrthoDB" id="194358at2759"/>
<dbReference type="AlphaFoldDB" id="D7FTM3"/>
<dbReference type="PANTHER" id="PTHR24171">
    <property type="entry name" value="ANKYRIN REPEAT DOMAIN-CONTAINING PROTEIN 39-RELATED"/>
    <property type="match status" value="1"/>
</dbReference>
<keyword evidence="6" id="KW-1185">Reference proteome</keyword>
<dbReference type="PROSITE" id="PS50088">
    <property type="entry name" value="ANK_REPEAT"/>
    <property type="match status" value="2"/>
</dbReference>
<dbReference type="InterPro" id="IPR036770">
    <property type="entry name" value="Ankyrin_rpt-contain_sf"/>
</dbReference>
<evidence type="ECO:0000256" key="2">
    <source>
        <dbReference type="ARBA" id="ARBA00023043"/>
    </source>
</evidence>
<dbReference type="InterPro" id="IPR011990">
    <property type="entry name" value="TPR-like_helical_dom_sf"/>
</dbReference>
<proteinExistence type="predicted"/>
<dbReference type="SUPFAM" id="SSF48452">
    <property type="entry name" value="TPR-like"/>
    <property type="match status" value="1"/>
</dbReference>
<protein>
    <submittedName>
        <fullName evidence="5">Uncharacterized protein</fullName>
    </submittedName>
</protein>
<keyword evidence="2 3" id="KW-0040">ANK repeat</keyword>
<dbReference type="SUPFAM" id="SSF48403">
    <property type="entry name" value="Ankyrin repeat"/>
    <property type="match status" value="1"/>
</dbReference>
<evidence type="ECO:0000313" key="5">
    <source>
        <dbReference type="EMBL" id="CBJ31414.1"/>
    </source>
</evidence>
<evidence type="ECO:0000256" key="1">
    <source>
        <dbReference type="ARBA" id="ARBA00022737"/>
    </source>
</evidence>
<sequence length="364" mass="39148">MEVKAQQRKNRCSSDDVWSVWSAAKSGEDKRLSYMLSLPRANVDARDPDSGWTALHFASRQGKLATVRVLIENQAFVGARAPGGRTPLHLAAGWGTYEVCFALLQAGADKTARDSKGETAQHLAEYRQRGKVVTLLDGWRPLGLTATQTQKIKESRGEGPLRPWETETDPETRSQLQTLDMKRGTFGERHAGTHTTLGRLGGLCRAAGRLEDAKGHLQSLVELLKSEPAAGGGSCEPPPSRHEPGALAVALGNLGVVCRELGEAEEASGLLEASLNAASPSTTNASARGPHRKHLVDAATRNLGLHYLSEGRVEEARPLLRACLESYEEILQSDMPGGHESLDLITPLTVLSYADMLAGGSKHT</sequence>
<name>D7FTM3_ECTSI</name>